<organism evidence="2 3">
    <name type="scientific">Pocillopora meandrina</name>
    <dbReference type="NCBI Taxonomy" id="46732"/>
    <lineage>
        <taxon>Eukaryota</taxon>
        <taxon>Metazoa</taxon>
        <taxon>Cnidaria</taxon>
        <taxon>Anthozoa</taxon>
        <taxon>Hexacorallia</taxon>
        <taxon>Scleractinia</taxon>
        <taxon>Astrocoeniina</taxon>
        <taxon>Pocilloporidae</taxon>
        <taxon>Pocillopora</taxon>
    </lineage>
</organism>
<protein>
    <submittedName>
        <fullName evidence="2">Uncharacterized protein</fullName>
    </submittedName>
</protein>
<sequence length="189" mass="21767">MQHHWHSSKLMIRYALSMFILVCSHATLSSAENSLEEILLQYEEYMNVNPDEEIQDSVIPLTSLIDERTLQAKGGKKETVPAELLEPAYRIQAIPLVPLSREETLEASDEEKERLQVRFLTPGHKKSASIRVNEDEQIQDLEEVRKKKSILSKWLNPGHKKIQEVNGILVRSDWILDPKKVSITINEDE</sequence>
<evidence type="ECO:0000256" key="1">
    <source>
        <dbReference type="SAM" id="SignalP"/>
    </source>
</evidence>
<keyword evidence="3" id="KW-1185">Reference proteome</keyword>
<reference evidence="2 3" key="1">
    <citation type="submission" date="2022-05" db="EMBL/GenBank/DDBJ databases">
        <authorList>
            <consortium name="Genoscope - CEA"/>
            <person name="William W."/>
        </authorList>
    </citation>
    <scope>NUCLEOTIDE SEQUENCE [LARGE SCALE GENOMIC DNA]</scope>
</reference>
<gene>
    <name evidence="2" type="ORF">PMEA_00013483</name>
</gene>
<feature type="signal peptide" evidence="1">
    <location>
        <begin position="1"/>
        <end position="31"/>
    </location>
</feature>
<feature type="chain" id="PRO_5043953423" evidence="1">
    <location>
        <begin position="32"/>
        <end position="189"/>
    </location>
</feature>
<evidence type="ECO:0000313" key="3">
    <source>
        <dbReference type="Proteomes" id="UP001159428"/>
    </source>
</evidence>
<evidence type="ECO:0000313" key="2">
    <source>
        <dbReference type="EMBL" id="CAH3128459.1"/>
    </source>
</evidence>
<comment type="caution">
    <text evidence="2">The sequence shown here is derived from an EMBL/GenBank/DDBJ whole genome shotgun (WGS) entry which is preliminary data.</text>
</comment>
<dbReference type="EMBL" id="CALNXJ010000023">
    <property type="protein sequence ID" value="CAH3128459.1"/>
    <property type="molecule type" value="Genomic_DNA"/>
</dbReference>
<proteinExistence type="predicted"/>
<dbReference type="Proteomes" id="UP001159428">
    <property type="component" value="Unassembled WGS sequence"/>
</dbReference>
<keyword evidence="1" id="KW-0732">Signal</keyword>
<name>A0AAU9WWT6_9CNID</name>
<accession>A0AAU9WWT6</accession>
<dbReference type="AlphaFoldDB" id="A0AAU9WWT6"/>